<name>A0A9X2D7K4_9ACTN</name>
<feature type="transmembrane region" description="Helical" evidence="1">
    <location>
        <begin position="27"/>
        <end position="46"/>
    </location>
</feature>
<sequence>MSFTDAVRHVLTHYADFTGRARRSEYWWFYLAVVLVNIVLNILASITGDAGAVLFGIISVIVSLGLIVPVIAVGVRRLHDIGRTGWWLLIGLVPFVGFVVLIVFFVMDSEPGDNAYGPSPKAGDLA</sequence>
<reference evidence="2" key="1">
    <citation type="submission" date="2022-05" db="EMBL/GenBank/DDBJ databases">
        <authorList>
            <person name="Tuo L."/>
        </authorList>
    </citation>
    <scope>NUCLEOTIDE SEQUENCE</scope>
    <source>
        <strain evidence="2">BSK12Z-4</strain>
    </source>
</reference>
<keyword evidence="3" id="KW-1185">Reference proteome</keyword>
<feature type="transmembrane region" description="Helical" evidence="1">
    <location>
        <begin position="86"/>
        <end position="107"/>
    </location>
</feature>
<dbReference type="InterPro" id="IPR008523">
    <property type="entry name" value="DUF805"/>
</dbReference>
<dbReference type="Pfam" id="PF05656">
    <property type="entry name" value="DUF805"/>
    <property type="match status" value="1"/>
</dbReference>
<keyword evidence="1" id="KW-0472">Membrane</keyword>
<protein>
    <submittedName>
        <fullName evidence="2">DUF805 domain-containing protein</fullName>
    </submittedName>
</protein>
<accession>A0A9X2D7K4</accession>
<evidence type="ECO:0000313" key="2">
    <source>
        <dbReference type="EMBL" id="MCM0620282.1"/>
    </source>
</evidence>
<gene>
    <name evidence="2" type="ORF">M8330_08230</name>
</gene>
<comment type="caution">
    <text evidence="2">The sequence shown here is derived from an EMBL/GenBank/DDBJ whole genome shotgun (WGS) entry which is preliminary data.</text>
</comment>
<dbReference type="Proteomes" id="UP001139485">
    <property type="component" value="Unassembled WGS sequence"/>
</dbReference>
<dbReference type="PANTHER" id="PTHR34980:SF2">
    <property type="entry name" value="INNER MEMBRANE PROTEIN YHAH-RELATED"/>
    <property type="match status" value="1"/>
</dbReference>
<dbReference type="RefSeq" id="WP_250826949.1">
    <property type="nucleotide sequence ID" value="NZ_JAMOIL010000009.1"/>
</dbReference>
<dbReference type="EMBL" id="JAMOIL010000009">
    <property type="protein sequence ID" value="MCM0620282.1"/>
    <property type="molecule type" value="Genomic_DNA"/>
</dbReference>
<keyword evidence="1" id="KW-1133">Transmembrane helix</keyword>
<proteinExistence type="predicted"/>
<dbReference type="GO" id="GO:0005886">
    <property type="term" value="C:plasma membrane"/>
    <property type="evidence" value="ECO:0007669"/>
    <property type="project" value="TreeGrafter"/>
</dbReference>
<dbReference type="AlphaFoldDB" id="A0A9X2D7K4"/>
<keyword evidence="1" id="KW-0812">Transmembrane</keyword>
<feature type="transmembrane region" description="Helical" evidence="1">
    <location>
        <begin position="52"/>
        <end position="74"/>
    </location>
</feature>
<organism evidence="2 3">
    <name type="scientific">Nocardioides bruguierae</name>
    <dbReference type="NCBI Taxonomy" id="2945102"/>
    <lineage>
        <taxon>Bacteria</taxon>
        <taxon>Bacillati</taxon>
        <taxon>Actinomycetota</taxon>
        <taxon>Actinomycetes</taxon>
        <taxon>Propionibacteriales</taxon>
        <taxon>Nocardioidaceae</taxon>
        <taxon>Nocardioides</taxon>
    </lineage>
</organism>
<evidence type="ECO:0000313" key="3">
    <source>
        <dbReference type="Proteomes" id="UP001139485"/>
    </source>
</evidence>
<dbReference type="PANTHER" id="PTHR34980">
    <property type="entry name" value="INNER MEMBRANE PROTEIN-RELATED-RELATED"/>
    <property type="match status" value="1"/>
</dbReference>
<evidence type="ECO:0000256" key="1">
    <source>
        <dbReference type="SAM" id="Phobius"/>
    </source>
</evidence>